<dbReference type="VEuPathDB" id="FungiDB:HpaG814063"/>
<dbReference type="Proteomes" id="UP000011713">
    <property type="component" value="Unassembled WGS sequence"/>
</dbReference>
<dbReference type="OMA" id="MAQEWCV"/>
<evidence type="ECO:0000256" key="1">
    <source>
        <dbReference type="SAM" id="MobiDB-lite"/>
    </source>
</evidence>
<accession>M4C4P5</accession>
<sequence length="141" mass="15726">MIEEEEWANEQEANRKPGQKHPTPSPGFADRVFYESLLQQRPASRMAQKWCLEYGVLKWAEAEALCKKTGVSAHMAGTSKSVVKVKKQKKTASAAGIRRVCDEEVAAEAIKISKHGQEAKVDSVRARYKLKSRSLRTSPLA</sequence>
<reference evidence="2" key="2">
    <citation type="submission" date="2015-06" db="UniProtKB">
        <authorList>
            <consortium name="EnsemblProtists"/>
        </authorList>
    </citation>
    <scope>IDENTIFICATION</scope>
    <source>
        <strain evidence="2">Emoy2</strain>
    </source>
</reference>
<keyword evidence="3" id="KW-1185">Reference proteome</keyword>
<dbReference type="PANTHER" id="PTHR33828:SF2">
    <property type="entry name" value="NUCLEOLIN"/>
    <property type="match status" value="1"/>
</dbReference>
<dbReference type="EnsemblProtists" id="HpaT814063">
    <property type="protein sequence ID" value="HpaP814063"/>
    <property type="gene ID" value="HpaG814063"/>
</dbReference>
<feature type="region of interest" description="Disordered" evidence="1">
    <location>
        <begin position="1"/>
        <end position="28"/>
    </location>
</feature>
<evidence type="ECO:0000313" key="2">
    <source>
        <dbReference type="EnsemblProtists" id="HpaP814063"/>
    </source>
</evidence>
<dbReference type="AlphaFoldDB" id="M4C4P5"/>
<dbReference type="eggNOG" id="ENOG502S4TG">
    <property type="taxonomic scope" value="Eukaryota"/>
</dbReference>
<protein>
    <submittedName>
        <fullName evidence="2">Uncharacterized protein</fullName>
    </submittedName>
</protein>
<dbReference type="InParanoid" id="M4C4P5"/>
<evidence type="ECO:0000313" key="3">
    <source>
        <dbReference type="Proteomes" id="UP000011713"/>
    </source>
</evidence>
<name>M4C4P5_HYAAE</name>
<organism evidence="2 3">
    <name type="scientific">Hyaloperonospora arabidopsidis (strain Emoy2)</name>
    <name type="common">Downy mildew agent</name>
    <name type="synonym">Peronospora arabidopsidis</name>
    <dbReference type="NCBI Taxonomy" id="559515"/>
    <lineage>
        <taxon>Eukaryota</taxon>
        <taxon>Sar</taxon>
        <taxon>Stramenopiles</taxon>
        <taxon>Oomycota</taxon>
        <taxon>Peronosporomycetes</taxon>
        <taxon>Peronosporales</taxon>
        <taxon>Peronosporaceae</taxon>
        <taxon>Hyaloperonospora</taxon>
    </lineage>
</organism>
<reference evidence="3" key="1">
    <citation type="journal article" date="2010" name="Science">
        <title>Signatures of adaptation to obligate biotrophy in the Hyaloperonospora arabidopsidis genome.</title>
        <authorList>
            <person name="Baxter L."/>
            <person name="Tripathy S."/>
            <person name="Ishaque N."/>
            <person name="Boot N."/>
            <person name="Cabral A."/>
            <person name="Kemen E."/>
            <person name="Thines M."/>
            <person name="Ah-Fong A."/>
            <person name="Anderson R."/>
            <person name="Badejoko W."/>
            <person name="Bittner-Eddy P."/>
            <person name="Boore J.L."/>
            <person name="Chibucos M.C."/>
            <person name="Coates M."/>
            <person name="Dehal P."/>
            <person name="Delehaunty K."/>
            <person name="Dong S."/>
            <person name="Downton P."/>
            <person name="Dumas B."/>
            <person name="Fabro G."/>
            <person name="Fronick C."/>
            <person name="Fuerstenberg S.I."/>
            <person name="Fulton L."/>
            <person name="Gaulin E."/>
            <person name="Govers F."/>
            <person name="Hughes L."/>
            <person name="Humphray S."/>
            <person name="Jiang R.H."/>
            <person name="Judelson H."/>
            <person name="Kamoun S."/>
            <person name="Kyung K."/>
            <person name="Meijer H."/>
            <person name="Minx P."/>
            <person name="Morris P."/>
            <person name="Nelson J."/>
            <person name="Phuntumart V."/>
            <person name="Qutob D."/>
            <person name="Rehmany A."/>
            <person name="Rougon-Cardoso A."/>
            <person name="Ryden P."/>
            <person name="Torto-Alalibo T."/>
            <person name="Studholme D."/>
            <person name="Wang Y."/>
            <person name="Win J."/>
            <person name="Wood J."/>
            <person name="Clifton S.W."/>
            <person name="Rogers J."/>
            <person name="Van den Ackerveken G."/>
            <person name="Jones J.D."/>
            <person name="McDowell J.M."/>
            <person name="Beynon J."/>
            <person name="Tyler B.M."/>
        </authorList>
    </citation>
    <scope>NUCLEOTIDE SEQUENCE [LARGE SCALE GENOMIC DNA]</scope>
    <source>
        <strain evidence="3">Emoy2</strain>
    </source>
</reference>
<dbReference type="PANTHER" id="PTHR33828">
    <property type="entry name" value="OS05G0596200 PROTEIN"/>
    <property type="match status" value="1"/>
</dbReference>
<dbReference type="EMBL" id="ABWE02003181">
    <property type="status" value="NOT_ANNOTATED_CDS"/>
    <property type="molecule type" value="Genomic_DNA"/>
</dbReference>
<proteinExistence type="predicted"/>
<dbReference type="HOGENOM" id="CLU_2031245_0_0_1"/>